<keyword evidence="2" id="KW-1185">Reference proteome</keyword>
<dbReference type="Proteomes" id="UP000008311">
    <property type="component" value="Unassembled WGS sequence"/>
</dbReference>
<dbReference type="AlphaFoldDB" id="B9RRW4"/>
<dbReference type="InParanoid" id="B9RRW4"/>
<evidence type="ECO:0000313" key="1">
    <source>
        <dbReference type="EMBL" id="EEF45824.1"/>
    </source>
</evidence>
<gene>
    <name evidence="1" type="ORF">RCOM_0798530</name>
</gene>
<protein>
    <submittedName>
        <fullName evidence="1">Uncharacterized protein</fullName>
    </submittedName>
</protein>
<sequence length="51" mass="5730">MPSELEFAYHGMVACFRNAISNPFRSKLVVSAFEHHDSGISVCLPDNKSCW</sequence>
<reference evidence="2" key="1">
    <citation type="journal article" date="2010" name="Nat. Biotechnol.">
        <title>Draft genome sequence of the oilseed species Ricinus communis.</title>
        <authorList>
            <person name="Chan A.P."/>
            <person name="Crabtree J."/>
            <person name="Zhao Q."/>
            <person name="Lorenzi H."/>
            <person name="Orvis J."/>
            <person name="Puiu D."/>
            <person name="Melake-Berhan A."/>
            <person name="Jones K.M."/>
            <person name="Redman J."/>
            <person name="Chen G."/>
            <person name="Cahoon E.B."/>
            <person name="Gedil M."/>
            <person name="Stanke M."/>
            <person name="Haas B.J."/>
            <person name="Wortman J.R."/>
            <person name="Fraser-Liggett C.M."/>
            <person name="Ravel J."/>
            <person name="Rabinowicz P.D."/>
        </authorList>
    </citation>
    <scope>NUCLEOTIDE SEQUENCE [LARGE SCALE GENOMIC DNA]</scope>
    <source>
        <strain evidence="2">cv. Hale</strain>
    </source>
</reference>
<dbReference type="EMBL" id="EQ973807">
    <property type="protein sequence ID" value="EEF45824.1"/>
    <property type="molecule type" value="Genomic_DNA"/>
</dbReference>
<organism evidence="1 2">
    <name type="scientific">Ricinus communis</name>
    <name type="common">Castor bean</name>
    <dbReference type="NCBI Taxonomy" id="3988"/>
    <lineage>
        <taxon>Eukaryota</taxon>
        <taxon>Viridiplantae</taxon>
        <taxon>Streptophyta</taxon>
        <taxon>Embryophyta</taxon>
        <taxon>Tracheophyta</taxon>
        <taxon>Spermatophyta</taxon>
        <taxon>Magnoliopsida</taxon>
        <taxon>eudicotyledons</taxon>
        <taxon>Gunneridae</taxon>
        <taxon>Pentapetalae</taxon>
        <taxon>rosids</taxon>
        <taxon>fabids</taxon>
        <taxon>Malpighiales</taxon>
        <taxon>Euphorbiaceae</taxon>
        <taxon>Acalyphoideae</taxon>
        <taxon>Acalypheae</taxon>
        <taxon>Ricinus</taxon>
    </lineage>
</organism>
<accession>B9RRW4</accession>
<proteinExistence type="predicted"/>
<name>B9RRW4_RICCO</name>
<evidence type="ECO:0000313" key="2">
    <source>
        <dbReference type="Proteomes" id="UP000008311"/>
    </source>
</evidence>